<reference evidence="2" key="1">
    <citation type="journal article" date="2015" name="Nature">
        <title>Complex archaea that bridge the gap between prokaryotes and eukaryotes.</title>
        <authorList>
            <person name="Spang A."/>
            <person name="Saw J.H."/>
            <person name="Jorgensen S.L."/>
            <person name="Zaremba-Niedzwiedzka K."/>
            <person name="Martijn J."/>
            <person name="Lind A.E."/>
            <person name="van Eijk R."/>
            <person name="Schleper C."/>
            <person name="Guy L."/>
            <person name="Ettema T.J."/>
        </authorList>
    </citation>
    <scope>NUCLEOTIDE SEQUENCE</scope>
</reference>
<feature type="region of interest" description="Disordered" evidence="1">
    <location>
        <begin position="71"/>
        <end position="97"/>
    </location>
</feature>
<accession>A0A0F9PJR5</accession>
<sequence>MVRLFTILCVVGTLAACGGPRGYNPSGGLGRGAVLFATGPINSACLQSGRKQASAARCGCIQAVADRELSSSDQRRGARVFGDPHTLQEARQSDNKSDNDFWAVWKAYGQTASTLCSAT</sequence>
<evidence type="ECO:0000313" key="2">
    <source>
        <dbReference type="EMBL" id="KKN01256.1"/>
    </source>
</evidence>
<comment type="caution">
    <text evidence="2">The sequence shown here is derived from an EMBL/GenBank/DDBJ whole genome shotgun (WGS) entry which is preliminary data.</text>
</comment>
<proteinExistence type="predicted"/>
<name>A0A0F9PJR5_9ZZZZ</name>
<evidence type="ECO:0008006" key="3">
    <source>
        <dbReference type="Google" id="ProtNLM"/>
    </source>
</evidence>
<evidence type="ECO:0000256" key="1">
    <source>
        <dbReference type="SAM" id="MobiDB-lite"/>
    </source>
</evidence>
<protein>
    <recommendedName>
        <fullName evidence="3">Arginine transporter</fullName>
    </recommendedName>
</protein>
<dbReference type="EMBL" id="LAZR01005281">
    <property type="protein sequence ID" value="KKN01256.1"/>
    <property type="molecule type" value="Genomic_DNA"/>
</dbReference>
<gene>
    <name evidence="2" type="ORF">LCGC14_1129500</name>
</gene>
<organism evidence="2">
    <name type="scientific">marine sediment metagenome</name>
    <dbReference type="NCBI Taxonomy" id="412755"/>
    <lineage>
        <taxon>unclassified sequences</taxon>
        <taxon>metagenomes</taxon>
        <taxon>ecological metagenomes</taxon>
    </lineage>
</organism>
<feature type="compositionally biased region" description="Basic and acidic residues" evidence="1">
    <location>
        <begin position="86"/>
        <end position="97"/>
    </location>
</feature>
<dbReference type="PROSITE" id="PS51257">
    <property type="entry name" value="PROKAR_LIPOPROTEIN"/>
    <property type="match status" value="1"/>
</dbReference>
<dbReference type="AlphaFoldDB" id="A0A0F9PJR5"/>